<dbReference type="GO" id="GO:0003700">
    <property type="term" value="F:DNA-binding transcription factor activity"/>
    <property type="evidence" value="ECO:0007669"/>
    <property type="project" value="InterPro"/>
</dbReference>
<evidence type="ECO:0000256" key="1">
    <source>
        <dbReference type="ARBA" id="ARBA00023015"/>
    </source>
</evidence>
<dbReference type="SUPFAM" id="SSF46689">
    <property type="entry name" value="Homeodomain-like"/>
    <property type="match status" value="1"/>
</dbReference>
<keyword evidence="4" id="KW-0812">Transmembrane</keyword>
<evidence type="ECO:0000256" key="3">
    <source>
        <dbReference type="ARBA" id="ARBA00023163"/>
    </source>
</evidence>
<dbReference type="InterPro" id="IPR018060">
    <property type="entry name" value="HTH_AraC"/>
</dbReference>
<comment type="caution">
    <text evidence="6">The sequence shown here is derived from an EMBL/GenBank/DDBJ whole genome shotgun (WGS) entry which is preliminary data.</text>
</comment>
<feature type="transmembrane region" description="Helical" evidence="4">
    <location>
        <begin position="294"/>
        <end position="314"/>
    </location>
</feature>
<feature type="domain" description="HTH araC/xylS-type" evidence="5">
    <location>
        <begin position="661"/>
        <end position="760"/>
    </location>
</feature>
<proteinExistence type="predicted"/>
<keyword evidence="3" id="KW-0804">Transcription</keyword>
<dbReference type="Proteomes" id="UP000187074">
    <property type="component" value="Unassembled WGS sequence"/>
</dbReference>
<evidence type="ECO:0000313" key="6">
    <source>
        <dbReference type="EMBL" id="OME91986.1"/>
    </source>
</evidence>
<dbReference type="SMART" id="SM00342">
    <property type="entry name" value="HTH_ARAC"/>
    <property type="match status" value="1"/>
</dbReference>
<dbReference type="InterPro" id="IPR018062">
    <property type="entry name" value="HTH_AraC-typ_CS"/>
</dbReference>
<keyword evidence="4" id="KW-0472">Membrane</keyword>
<dbReference type="EMBL" id="MRTF01000005">
    <property type="protein sequence ID" value="OME91986.1"/>
    <property type="molecule type" value="Genomic_DNA"/>
</dbReference>
<name>A0A1R1B0B6_PAELA</name>
<dbReference type="PANTHER" id="PTHR43280:SF2">
    <property type="entry name" value="HTH-TYPE TRANSCRIPTIONAL REGULATOR EXSA"/>
    <property type="match status" value="1"/>
</dbReference>
<feature type="transmembrane region" description="Helical" evidence="4">
    <location>
        <begin position="12"/>
        <end position="31"/>
    </location>
</feature>
<dbReference type="PROSITE" id="PS01124">
    <property type="entry name" value="HTH_ARAC_FAMILY_2"/>
    <property type="match status" value="1"/>
</dbReference>
<reference evidence="6 7" key="1">
    <citation type="submission" date="2016-11" db="EMBL/GenBank/DDBJ databases">
        <title>Paenibacillus species isolates.</title>
        <authorList>
            <person name="Beno S.M."/>
        </authorList>
    </citation>
    <scope>NUCLEOTIDE SEQUENCE [LARGE SCALE GENOMIC DNA]</scope>
    <source>
        <strain evidence="6 7">FSL F4-0100</strain>
    </source>
</reference>
<evidence type="ECO:0000313" key="7">
    <source>
        <dbReference type="Proteomes" id="UP000187074"/>
    </source>
</evidence>
<dbReference type="GO" id="GO:0043565">
    <property type="term" value="F:sequence-specific DNA binding"/>
    <property type="evidence" value="ECO:0007669"/>
    <property type="project" value="InterPro"/>
</dbReference>
<keyword evidence="2" id="KW-0238">DNA-binding</keyword>
<sequence>MLKHSKVFRSFLISYIAILLIPTIGGYISYLTSISVTQSISIENSIVQLEKSQELLEHRMAEVEGMTRQLAINQDLNVLLNDHLAQRDVYGIWRTMRNVLTFGQTNDFLQHYYIYLANYDLIVTSGSSYRPEHYYEFFHYDDLTFEEWKQQILEKAHRSEIKPLSSFSERDNETSVITYMQSLPLDSFNDSSPANVVVVIDARTIAGLFSGLTDNYGGWVHIHDGKGNTLALQGNMESDVSQIMNDPAFDQNKTSQFYKNDLVITTRSDKSGWVYQAGIPRSALMENADQIKQASWFITGGAMIVGLLFGLYLAHRNSVPIHRMISIMKEQFGRDELTERNEFDFLSGNIANMISKNKQLENELTRQLPFVRDAFLRRLIAGEFESRDEIASAAQQADIALHNGKGYVGILQIKGYAGMDSVEILNELNAARLLMKQAFSEIAGSLPMTDLGSDKMVVLFFTDEDSEPGPDEELRITGLIETLTKRVLHEYKMFLQAGFGDPFDSVSEAGQSFDQAKQALEYAVYMNQKETVWYREARIVNTTYYYPLDTEQRLISTVRAGELEEAEKIVNLIMDQNLHQRELSVEMKHQLVGEIKGTFLKLMDQKIFAESEWFESIKRRIIDIGCTEPLEFIRHEIHAIMGELCRYISNKKKDSHAKLIKQIYDYTEAMYAHPELTLYRVAEHVERPEKYISQLFKEVTGVNYSDHLIKVRMDRAAILLAETNLTIDEIAAQVGYNSSHSFRRAFKRLIGISPSAYRQSHEVV</sequence>
<evidence type="ECO:0000256" key="2">
    <source>
        <dbReference type="ARBA" id="ARBA00023125"/>
    </source>
</evidence>
<dbReference type="STRING" id="1401.BK123_15210"/>
<dbReference type="Pfam" id="PF17853">
    <property type="entry name" value="GGDEF_2"/>
    <property type="match status" value="1"/>
</dbReference>
<evidence type="ECO:0000259" key="5">
    <source>
        <dbReference type="PROSITE" id="PS01124"/>
    </source>
</evidence>
<keyword evidence="4" id="KW-1133">Transmembrane helix</keyword>
<dbReference type="InterPro" id="IPR009057">
    <property type="entry name" value="Homeodomain-like_sf"/>
</dbReference>
<protein>
    <submittedName>
        <fullName evidence="6">AraC family transcriptional regulator</fullName>
    </submittedName>
</protein>
<gene>
    <name evidence="6" type="ORF">BK123_15210</name>
</gene>
<evidence type="ECO:0000256" key="4">
    <source>
        <dbReference type="SAM" id="Phobius"/>
    </source>
</evidence>
<keyword evidence="1" id="KW-0805">Transcription regulation</keyword>
<dbReference type="InterPro" id="IPR041522">
    <property type="entry name" value="CdaR_GGDEF"/>
</dbReference>
<dbReference type="AlphaFoldDB" id="A0A1R1B0B6"/>
<dbReference type="Gene3D" id="1.10.10.60">
    <property type="entry name" value="Homeodomain-like"/>
    <property type="match status" value="2"/>
</dbReference>
<dbReference type="PROSITE" id="PS00041">
    <property type="entry name" value="HTH_ARAC_FAMILY_1"/>
    <property type="match status" value="1"/>
</dbReference>
<dbReference type="PRINTS" id="PR00032">
    <property type="entry name" value="HTHARAC"/>
</dbReference>
<organism evidence="6 7">
    <name type="scientific">Paenibacillus lautus</name>
    <name type="common">Bacillus lautus</name>
    <dbReference type="NCBI Taxonomy" id="1401"/>
    <lineage>
        <taxon>Bacteria</taxon>
        <taxon>Bacillati</taxon>
        <taxon>Bacillota</taxon>
        <taxon>Bacilli</taxon>
        <taxon>Bacillales</taxon>
        <taxon>Paenibacillaceae</taxon>
        <taxon>Paenibacillus</taxon>
    </lineage>
</organism>
<dbReference type="PANTHER" id="PTHR43280">
    <property type="entry name" value="ARAC-FAMILY TRANSCRIPTIONAL REGULATOR"/>
    <property type="match status" value="1"/>
</dbReference>
<accession>A0A1R1B0B6</accession>
<dbReference type="InterPro" id="IPR020449">
    <property type="entry name" value="Tscrpt_reg_AraC-type_HTH"/>
</dbReference>
<dbReference type="Pfam" id="PF12833">
    <property type="entry name" value="HTH_18"/>
    <property type="match status" value="1"/>
</dbReference>